<organism evidence="10 11">
    <name type="scientific">Clostridium faecium</name>
    <dbReference type="NCBI Taxonomy" id="2762223"/>
    <lineage>
        <taxon>Bacteria</taxon>
        <taxon>Bacillati</taxon>
        <taxon>Bacillota</taxon>
        <taxon>Clostridia</taxon>
        <taxon>Eubacteriales</taxon>
        <taxon>Clostridiaceae</taxon>
        <taxon>Clostridium</taxon>
    </lineage>
</organism>
<evidence type="ECO:0000256" key="8">
    <source>
        <dbReference type="NCBIfam" id="TIGR00669"/>
    </source>
</evidence>
<dbReference type="RefSeq" id="WP_191741207.1">
    <property type="nucleotide sequence ID" value="NZ_JACSQB010000119.1"/>
</dbReference>
<dbReference type="InterPro" id="IPR004618">
    <property type="entry name" value="AsnA"/>
</dbReference>
<dbReference type="Gene3D" id="3.30.930.10">
    <property type="entry name" value="Bira Bifunctional Protein, Domain 2"/>
    <property type="match status" value="1"/>
</dbReference>
<accession>A0ABR8YVI2</accession>
<comment type="catalytic activity">
    <reaction evidence="7">
        <text>L-aspartate + NH4(+) + ATP = L-asparagine + AMP + diphosphate + H(+)</text>
        <dbReference type="Rhea" id="RHEA:11372"/>
        <dbReference type="ChEBI" id="CHEBI:15378"/>
        <dbReference type="ChEBI" id="CHEBI:28938"/>
        <dbReference type="ChEBI" id="CHEBI:29991"/>
        <dbReference type="ChEBI" id="CHEBI:30616"/>
        <dbReference type="ChEBI" id="CHEBI:33019"/>
        <dbReference type="ChEBI" id="CHEBI:58048"/>
        <dbReference type="ChEBI" id="CHEBI:456215"/>
        <dbReference type="EC" id="6.3.1.1"/>
    </reaction>
</comment>
<keyword evidence="2 7" id="KW-0436">Ligase</keyword>
<proteinExistence type="inferred from homology"/>
<dbReference type="EMBL" id="JACSQB010000119">
    <property type="protein sequence ID" value="MBD8048256.1"/>
    <property type="molecule type" value="Genomic_DNA"/>
</dbReference>
<evidence type="ECO:0000256" key="2">
    <source>
        <dbReference type="ARBA" id="ARBA00022598"/>
    </source>
</evidence>
<comment type="similarity">
    <text evidence="7">Belongs to the class-II aminoacyl-tRNA synthetase family. AsnA subfamily.</text>
</comment>
<dbReference type="PIRSF" id="PIRSF001555">
    <property type="entry name" value="Asp_ammon_ligase"/>
    <property type="match status" value="1"/>
</dbReference>
<keyword evidence="4 7" id="KW-0547">Nucleotide-binding</keyword>
<dbReference type="PANTHER" id="PTHR30073">
    <property type="entry name" value="ASPARTATE--AMMONIA LIGASE"/>
    <property type="match status" value="1"/>
</dbReference>
<evidence type="ECO:0000259" key="9">
    <source>
        <dbReference type="PROSITE" id="PS50862"/>
    </source>
</evidence>
<dbReference type="PANTHER" id="PTHR30073:SF5">
    <property type="entry name" value="ASPARTATE--AMMONIA LIGASE"/>
    <property type="match status" value="1"/>
</dbReference>
<dbReference type="InterPro" id="IPR045864">
    <property type="entry name" value="aa-tRNA-synth_II/BPL/LPL"/>
</dbReference>
<dbReference type="Pfam" id="PF03590">
    <property type="entry name" value="AsnA"/>
    <property type="match status" value="1"/>
</dbReference>
<dbReference type="PROSITE" id="PS50862">
    <property type="entry name" value="AA_TRNA_LIGASE_II"/>
    <property type="match status" value="1"/>
</dbReference>
<dbReference type="GO" id="GO:0004071">
    <property type="term" value="F:aspartate-ammonia ligase activity"/>
    <property type="evidence" value="ECO:0007669"/>
    <property type="project" value="UniProtKB-EC"/>
</dbReference>
<reference evidence="10 11" key="1">
    <citation type="submission" date="2020-08" db="EMBL/GenBank/DDBJ databases">
        <title>A Genomic Blueprint of the Chicken Gut Microbiome.</title>
        <authorList>
            <person name="Gilroy R."/>
            <person name="Ravi A."/>
            <person name="Getino M."/>
            <person name="Pursley I."/>
            <person name="Horton D.L."/>
            <person name="Alikhan N.-F."/>
            <person name="Baker D."/>
            <person name="Gharbi K."/>
            <person name="Hall N."/>
            <person name="Watson M."/>
            <person name="Adriaenssens E.M."/>
            <person name="Foster-Nyarko E."/>
            <person name="Jarju S."/>
            <person name="Secka A."/>
            <person name="Antonio M."/>
            <person name="Oren A."/>
            <person name="Chaudhuri R."/>
            <person name="La Ragione R.M."/>
            <person name="Hildebrand F."/>
            <person name="Pallen M.J."/>
        </authorList>
    </citation>
    <scope>NUCLEOTIDE SEQUENCE [LARGE SCALE GENOMIC DNA]</scope>
    <source>
        <strain evidence="10 11">N37</strain>
    </source>
</reference>
<keyword evidence="11" id="KW-1185">Reference proteome</keyword>
<evidence type="ECO:0000256" key="3">
    <source>
        <dbReference type="ARBA" id="ARBA00022605"/>
    </source>
</evidence>
<protein>
    <recommendedName>
        <fullName evidence="7 8">Aspartate--ammonia ligase</fullName>
        <ecNumber evidence="7 8">6.3.1.1</ecNumber>
    </recommendedName>
    <alternativeName>
        <fullName evidence="7">Asparagine synthetase A</fullName>
    </alternativeName>
</protein>
<evidence type="ECO:0000256" key="7">
    <source>
        <dbReference type="HAMAP-Rule" id="MF_00555"/>
    </source>
</evidence>
<comment type="subcellular location">
    <subcellularLocation>
        <location evidence="7">Cytoplasm</location>
    </subcellularLocation>
</comment>
<evidence type="ECO:0000313" key="10">
    <source>
        <dbReference type="EMBL" id="MBD8048256.1"/>
    </source>
</evidence>
<dbReference type="InterPro" id="IPR006195">
    <property type="entry name" value="aa-tRNA-synth_II"/>
</dbReference>
<evidence type="ECO:0000256" key="4">
    <source>
        <dbReference type="ARBA" id="ARBA00022741"/>
    </source>
</evidence>
<evidence type="ECO:0000313" key="11">
    <source>
        <dbReference type="Proteomes" id="UP000627166"/>
    </source>
</evidence>
<keyword evidence="6 7" id="KW-0061">Asparagine biosynthesis</keyword>
<dbReference type="HAMAP" id="MF_00555">
    <property type="entry name" value="AsnA"/>
    <property type="match status" value="1"/>
</dbReference>
<evidence type="ECO:0000256" key="1">
    <source>
        <dbReference type="ARBA" id="ARBA00022490"/>
    </source>
</evidence>
<dbReference type="NCBIfam" id="TIGR00669">
    <property type="entry name" value="asnA"/>
    <property type="match status" value="1"/>
</dbReference>
<comment type="caution">
    <text evidence="10">The sequence shown here is derived from an EMBL/GenBank/DDBJ whole genome shotgun (WGS) entry which is preliminary data.</text>
</comment>
<keyword evidence="5 7" id="KW-0067">ATP-binding</keyword>
<comment type="pathway">
    <text evidence="7">Amino-acid biosynthesis; L-asparagine biosynthesis; L-asparagine from L-aspartate (ammonia route): step 1/1.</text>
</comment>
<keyword evidence="1 7" id="KW-0963">Cytoplasm</keyword>
<dbReference type="EC" id="6.3.1.1" evidence="7 8"/>
<dbReference type="SUPFAM" id="SSF55681">
    <property type="entry name" value="Class II aaRS and biotin synthetases"/>
    <property type="match status" value="1"/>
</dbReference>
<feature type="domain" description="Aminoacyl-transfer RNA synthetases class-II family profile" evidence="9">
    <location>
        <begin position="24"/>
        <end position="319"/>
    </location>
</feature>
<gene>
    <name evidence="7" type="primary">asnA</name>
    <name evidence="10" type="ORF">H9637_14625</name>
</gene>
<evidence type="ECO:0000256" key="5">
    <source>
        <dbReference type="ARBA" id="ARBA00022840"/>
    </source>
</evidence>
<sequence length="334" mass="38619">MISLSKTPYIPSMTIKETQKAIKEIKVFYEKNLAKALNLSRVSAPLFVRKSSGLNDTLNGVERPVSFDILHTGEELEIVQSLAKWKRLALHEYDFEVEEGLYTNMNAIRRDEHLDNIHSIYVDQWDWEKIIDKSSRNLDYLKSTVTNIYSVFQDTEEYLFERYPHLGKKLPSNITFITSQELEDEYPNLSSKERENIACKEYGAVFIIGIGKELASGKKHDNRAADYDDWELNGDIIFWNPMLEEGLELSSMGIRVDSAALDYQLKVTNSDFKRDFPFHSSILKDELPYTIGGGIGQSRMCMYFLNKIHIGEVQSSIWPLDMIEECKKHNIHLL</sequence>
<evidence type="ECO:0000256" key="6">
    <source>
        <dbReference type="ARBA" id="ARBA00022888"/>
    </source>
</evidence>
<keyword evidence="3 7" id="KW-0028">Amino-acid biosynthesis</keyword>
<name>A0ABR8YVI2_9CLOT</name>
<dbReference type="Proteomes" id="UP000627166">
    <property type="component" value="Unassembled WGS sequence"/>
</dbReference>